<keyword evidence="1" id="KW-0732">Signal</keyword>
<proteinExistence type="predicted"/>
<protein>
    <recommendedName>
        <fullName evidence="4">Secreted protein</fullName>
    </recommendedName>
</protein>
<evidence type="ECO:0000313" key="3">
    <source>
        <dbReference type="Proteomes" id="UP000182658"/>
    </source>
</evidence>
<dbReference type="Proteomes" id="UP000182658">
    <property type="component" value="Unassembled WGS sequence"/>
</dbReference>
<accession>A0A1J7JM20</accession>
<evidence type="ECO:0000256" key="1">
    <source>
        <dbReference type="SAM" id="SignalP"/>
    </source>
</evidence>
<dbReference type="EMBL" id="KV875093">
    <property type="protein sequence ID" value="OIW34457.1"/>
    <property type="molecule type" value="Genomic_DNA"/>
</dbReference>
<dbReference type="AlphaFoldDB" id="A0A1J7JM20"/>
<gene>
    <name evidence="2" type="ORF">CONLIGDRAFT_5787</name>
</gene>
<sequence>MLALVPIQIVSATSCCWCQPLKIGAATVQSNAMTCADGRRERICQQPNVLGINFYLQQHVRMISLSKLNLGLRRERAREVGLWDQRLLGLFGTREVQLLTTDPFRTNGQYRRQKPLLIESSIRGGCSVQRQ</sequence>
<keyword evidence="3" id="KW-1185">Reference proteome</keyword>
<dbReference type="InParanoid" id="A0A1J7JM20"/>
<evidence type="ECO:0008006" key="4">
    <source>
        <dbReference type="Google" id="ProtNLM"/>
    </source>
</evidence>
<feature type="signal peptide" evidence="1">
    <location>
        <begin position="1"/>
        <end position="18"/>
    </location>
</feature>
<evidence type="ECO:0000313" key="2">
    <source>
        <dbReference type="EMBL" id="OIW34457.1"/>
    </source>
</evidence>
<reference evidence="2 3" key="1">
    <citation type="submission" date="2016-10" db="EMBL/GenBank/DDBJ databases">
        <title>Draft genome sequence of Coniochaeta ligniaria NRRL30616, a lignocellulolytic fungus for bioabatement of inhibitors in plant biomass hydrolysates.</title>
        <authorList>
            <consortium name="DOE Joint Genome Institute"/>
            <person name="Jimenez D.J."/>
            <person name="Hector R.E."/>
            <person name="Riley R."/>
            <person name="Sun H."/>
            <person name="Grigoriev I.V."/>
            <person name="Van Elsas J.D."/>
            <person name="Nichols N.N."/>
        </authorList>
    </citation>
    <scope>NUCLEOTIDE SEQUENCE [LARGE SCALE GENOMIC DNA]</scope>
    <source>
        <strain evidence="2 3">NRRL 30616</strain>
    </source>
</reference>
<organism evidence="2 3">
    <name type="scientific">Coniochaeta ligniaria NRRL 30616</name>
    <dbReference type="NCBI Taxonomy" id="1408157"/>
    <lineage>
        <taxon>Eukaryota</taxon>
        <taxon>Fungi</taxon>
        <taxon>Dikarya</taxon>
        <taxon>Ascomycota</taxon>
        <taxon>Pezizomycotina</taxon>
        <taxon>Sordariomycetes</taxon>
        <taxon>Sordariomycetidae</taxon>
        <taxon>Coniochaetales</taxon>
        <taxon>Coniochaetaceae</taxon>
        <taxon>Coniochaeta</taxon>
    </lineage>
</organism>
<name>A0A1J7JM20_9PEZI</name>
<feature type="chain" id="PRO_5012114287" description="Secreted protein" evidence="1">
    <location>
        <begin position="19"/>
        <end position="131"/>
    </location>
</feature>